<dbReference type="Gene3D" id="1.10.150.130">
    <property type="match status" value="1"/>
</dbReference>
<dbReference type="GO" id="GO:0015074">
    <property type="term" value="P:DNA integration"/>
    <property type="evidence" value="ECO:0007669"/>
    <property type="project" value="UniProtKB-KW"/>
</dbReference>
<evidence type="ECO:0000256" key="1">
    <source>
        <dbReference type="ARBA" id="ARBA00022908"/>
    </source>
</evidence>
<dbReference type="InterPro" id="IPR013762">
    <property type="entry name" value="Integrase-like_cat_sf"/>
</dbReference>
<dbReference type="EMBL" id="VIGC01000047">
    <property type="protein sequence ID" value="TQE93194.1"/>
    <property type="molecule type" value="Genomic_DNA"/>
</dbReference>
<accession>A0A540V8Y1</accession>
<dbReference type="SUPFAM" id="SSF56349">
    <property type="entry name" value="DNA breaking-rejoining enzymes"/>
    <property type="match status" value="1"/>
</dbReference>
<dbReference type="InterPro" id="IPR002104">
    <property type="entry name" value="Integrase_catalytic"/>
</dbReference>
<evidence type="ECO:0000256" key="4">
    <source>
        <dbReference type="PROSITE-ProRule" id="PRU01248"/>
    </source>
</evidence>
<dbReference type="RefSeq" id="WP_141612429.1">
    <property type="nucleotide sequence ID" value="NZ_VIGC02000047.1"/>
</dbReference>
<keyword evidence="2 4" id="KW-0238">DNA-binding</keyword>
<comment type="caution">
    <text evidence="7">The sequence shown here is derived from an EMBL/GenBank/DDBJ whole genome shotgun (WGS) entry which is preliminary data.</text>
</comment>
<keyword evidence="3" id="KW-0233">DNA recombination</keyword>
<evidence type="ECO:0000259" key="5">
    <source>
        <dbReference type="PROSITE" id="PS51898"/>
    </source>
</evidence>
<feature type="domain" description="Core-binding (CB)" evidence="6">
    <location>
        <begin position="29"/>
        <end position="107"/>
    </location>
</feature>
<dbReference type="Gene3D" id="1.10.443.10">
    <property type="entry name" value="Intergrase catalytic core"/>
    <property type="match status" value="1"/>
</dbReference>
<dbReference type="GO" id="GO:0006310">
    <property type="term" value="P:DNA recombination"/>
    <property type="evidence" value="ECO:0007669"/>
    <property type="project" value="UniProtKB-KW"/>
</dbReference>
<dbReference type="InterPro" id="IPR004107">
    <property type="entry name" value="Integrase_SAM-like_N"/>
</dbReference>
<dbReference type="Proteomes" id="UP000317371">
    <property type="component" value="Unassembled WGS sequence"/>
</dbReference>
<feature type="domain" description="Tyr recombinase" evidence="5">
    <location>
        <begin position="135"/>
        <end position="327"/>
    </location>
</feature>
<evidence type="ECO:0000259" key="6">
    <source>
        <dbReference type="PROSITE" id="PS51900"/>
    </source>
</evidence>
<evidence type="ECO:0000256" key="2">
    <source>
        <dbReference type="ARBA" id="ARBA00023125"/>
    </source>
</evidence>
<dbReference type="Pfam" id="PF00589">
    <property type="entry name" value="Phage_integrase"/>
    <property type="match status" value="1"/>
</dbReference>
<keyword evidence="8" id="KW-1185">Reference proteome</keyword>
<sequence>MSDKRNEQLIPYANNLWMEQRPGNLQGSESPLPFAATILAGQLAPSSIAMYQRDFEAYLRFAGSFDQAVDAATLARWRSHLAQSTDMSPNTINRMLSAVKRLMKEAAAQGYIGQEVALSFAQVSGVKAAALKDRIKQNARTRIEPEAMRDICELPDTSQLIGLRDSAILATLASGGLRVSELASLKCSQIRRKGRGYVVLVRGKNDVEFREAPLSREAHTRIAAWLAARPVDSEYVFTAFDGRGNDGKRLSDRPLSAVALWRIVRKYSLQAGMEEVKPHDFRRFVGTQLARKDIRMAQKALGHKRLETTVRHYVLDELEPGLTDDLY</sequence>
<name>A0A540V8Y1_9CHLR</name>
<keyword evidence="1" id="KW-0229">DNA integration</keyword>
<dbReference type="Pfam" id="PF02899">
    <property type="entry name" value="Phage_int_SAM_1"/>
    <property type="match status" value="1"/>
</dbReference>
<protein>
    <submittedName>
        <fullName evidence="7">Tyrosine-type recombinase/integrase</fullName>
    </submittedName>
</protein>
<gene>
    <name evidence="7" type="ORF">FKZ61_22535</name>
</gene>
<dbReference type="InParanoid" id="A0A540V8Y1"/>
<evidence type="ECO:0000313" key="7">
    <source>
        <dbReference type="EMBL" id="TQE93194.1"/>
    </source>
</evidence>
<dbReference type="GO" id="GO:0003677">
    <property type="term" value="F:DNA binding"/>
    <property type="evidence" value="ECO:0007669"/>
    <property type="project" value="UniProtKB-UniRule"/>
</dbReference>
<dbReference type="AlphaFoldDB" id="A0A540V8Y1"/>
<dbReference type="InterPro" id="IPR044068">
    <property type="entry name" value="CB"/>
</dbReference>
<reference evidence="7 8" key="1">
    <citation type="submission" date="2019-06" db="EMBL/GenBank/DDBJ databases">
        <title>Genome sequence of Litorilinea aerophila BAA-2444.</title>
        <authorList>
            <person name="Maclea K.S."/>
            <person name="Maurais E.G."/>
            <person name="Iannazzi L.C."/>
        </authorList>
    </citation>
    <scope>NUCLEOTIDE SEQUENCE [LARGE SCALE GENOMIC DNA]</scope>
    <source>
        <strain evidence="7 8">ATCC BAA-2444</strain>
    </source>
</reference>
<dbReference type="InterPro" id="IPR050090">
    <property type="entry name" value="Tyrosine_recombinase_XerCD"/>
</dbReference>
<evidence type="ECO:0000313" key="8">
    <source>
        <dbReference type="Proteomes" id="UP000317371"/>
    </source>
</evidence>
<dbReference type="OrthoDB" id="9803188at2"/>
<dbReference type="PROSITE" id="PS51898">
    <property type="entry name" value="TYR_RECOMBINASE"/>
    <property type="match status" value="1"/>
</dbReference>
<dbReference type="InterPro" id="IPR010998">
    <property type="entry name" value="Integrase_recombinase_N"/>
</dbReference>
<evidence type="ECO:0000256" key="3">
    <source>
        <dbReference type="ARBA" id="ARBA00023172"/>
    </source>
</evidence>
<dbReference type="PROSITE" id="PS51900">
    <property type="entry name" value="CB"/>
    <property type="match status" value="1"/>
</dbReference>
<proteinExistence type="predicted"/>
<dbReference type="PANTHER" id="PTHR30349">
    <property type="entry name" value="PHAGE INTEGRASE-RELATED"/>
    <property type="match status" value="1"/>
</dbReference>
<dbReference type="PANTHER" id="PTHR30349:SF81">
    <property type="entry name" value="TYROSINE RECOMBINASE XERC"/>
    <property type="match status" value="1"/>
</dbReference>
<organism evidence="7 8">
    <name type="scientific">Litorilinea aerophila</name>
    <dbReference type="NCBI Taxonomy" id="1204385"/>
    <lineage>
        <taxon>Bacteria</taxon>
        <taxon>Bacillati</taxon>
        <taxon>Chloroflexota</taxon>
        <taxon>Caldilineae</taxon>
        <taxon>Caldilineales</taxon>
        <taxon>Caldilineaceae</taxon>
        <taxon>Litorilinea</taxon>
    </lineage>
</organism>
<dbReference type="InterPro" id="IPR011010">
    <property type="entry name" value="DNA_brk_join_enz"/>
</dbReference>